<reference evidence="2 3" key="1">
    <citation type="submission" date="2023-08" db="EMBL/GenBank/DDBJ databases">
        <authorList>
            <person name="Palmer J.M."/>
        </authorList>
    </citation>
    <scope>NUCLEOTIDE SEQUENCE [LARGE SCALE GENOMIC DNA]</scope>
    <source>
        <strain evidence="2 3">TWF481</strain>
    </source>
</reference>
<gene>
    <name evidence="2" type="ORF">TWF481_002728</name>
</gene>
<sequence>MRPIVSNKPTSRSTGAGVMKRSGSDRAFNFSTTSDAFHRLDLLDPMRISATYMYCKETVKERKWGDTNRHAHMTVFRVPVLTKARMSGQRNSPEKSDLDLALVVAQVGD</sequence>
<evidence type="ECO:0000313" key="3">
    <source>
        <dbReference type="Proteomes" id="UP001370758"/>
    </source>
</evidence>
<evidence type="ECO:0000313" key="2">
    <source>
        <dbReference type="EMBL" id="KAK6495680.1"/>
    </source>
</evidence>
<dbReference type="EMBL" id="JAVHJL010000012">
    <property type="protein sequence ID" value="KAK6495680.1"/>
    <property type="molecule type" value="Genomic_DNA"/>
</dbReference>
<accession>A0AAV9VR14</accession>
<feature type="region of interest" description="Disordered" evidence="1">
    <location>
        <begin position="1"/>
        <end position="24"/>
    </location>
</feature>
<dbReference type="AlphaFoldDB" id="A0AAV9VR14"/>
<protein>
    <submittedName>
        <fullName evidence="2">Uncharacterized protein</fullName>
    </submittedName>
</protein>
<name>A0AAV9VR14_9PEZI</name>
<organism evidence="2 3">
    <name type="scientific">Arthrobotrys musiformis</name>
    <dbReference type="NCBI Taxonomy" id="47236"/>
    <lineage>
        <taxon>Eukaryota</taxon>
        <taxon>Fungi</taxon>
        <taxon>Dikarya</taxon>
        <taxon>Ascomycota</taxon>
        <taxon>Pezizomycotina</taxon>
        <taxon>Orbiliomycetes</taxon>
        <taxon>Orbiliales</taxon>
        <taxon>Orbiliaceae</taxon>
        <taxon>Arthrobotrys</taxon>
    </lineage>
</organism>
<proteinExistence type="predicted"/>
<evidence type="ECO:0000256" key="1">
    <source>
        <dbReference type="SAM" id="MobiDB-lite"/>
    </source>
</evidence>
<comment type="caution">
    <text evidence="2">The sequence shown here is derived from an EMBL/GenBank/DDBJ whole genome shotgun (WGS) entry which is preliminary data.</text>
</comment>
<keyword evidence="3" id="KW-1185">Reference proteome</keyword>
<dbReference type="Proteomes" id="UP001370758">
    <property type="component" value="Unassembled WGS sequence"/>
</dbReference>